<organism evidence="1">
    <name type="scientific">marine sediment metagenome</name>
    <dbReference type="NCBI Taxonomy" id="412755"/>
    <lineage>
        <taxon>unclassified sequences</taxon>
        <taxon>metagenomes</taxon>
        <taxon>ecological metagenomes</taxon>
    </lineage>
</organism>
<accession>A0A0F9HX00</accession>
<comment type="caution">
    <text evidence="1">The sequence shown here is derived from an EMBL/GenBank/DDBJ whole genome shotgun (WGS) entry which is preliminary data.</text>
</comment>
<dbReference type="AlphaFoldDB" id="A0A0F9HX00"/>
<protein>
    <submittedName>
        <fullName evidence="1">Uncharacterized protein</fullName>
    </submittedName>
</protein>
<reference evidence="1" key="1">
    <citation type="journal article" date="2015" name="Nature">
        <title>Complex archaea that bridge the gap between prokaryotes and eukaryotes.</title>
        <authorList>
            <person name="Spang A."/>
            <person name="Saw J.H."/>
            <person name="Jorgensen S.L."/>
            <person name="Zaremba-Niedzwiedzka K."/>
            <person name="Martijn J."/>
            <person name="Lind A.E."/>
            <person name="van Eijk R."/>
            <person name="Schleper C."/>
            <person name="Guy L."/>
            <person name="Ettema T.J."/>
        </authorList>
    </citation>
    <scope>NUCLEOTIDE SEQUENCE</scope>
</reference>
<dbReference type="EMBL" id="LAZR01013867">
    <property type="protein sequence ID" value="KKM19971.1"/>
    <property type="molecule type" value="Genomic_DNA"/>
</dbReference>
<evidence type="ECO:0000313" key="1">
    <source>
        <dbReference type="EMBL" id="KKM19971.1"/>
    </source>
</evidence>
<proteinExistence type="predicted"/>
<gene>
    <name evidence="1" type="ORF">LCGC14_1650290</name>
</gene>
<sequence>MKKTTIGKFIIYASEIVPDGCIFFVHPKDEQILVEALKMIEDLPLDADQRKAIQLFMMTEMKKQLTKVEE</sequence>
<name>A0A0F9HX00_9ZZZZ</name>